<comment type="caution">
    <text evidence="1">The sequence shown here is derived from an EMBL/GenBank/DDBJ whole genome shotgun (WGS) entry which is preliminary data.</text>
</comment>
<evidence type="ECO:0000313" key="2">
    <source>
        <dbReference type="Proteomes" id="UP001057402"/>
    </source>
</evidence>
<organism evidence="1 2">
    <name type="scientific">Melastoma candidum</name>
    <dbReference type="NCBI Taxonomy" id="119954"/>
    <lineage>
        <taxon>Eukaryota</taxon>
        <taxon>Viridiplantae</taxon>
        <taxon>Streptophyta</taxon>
        <taxon>Embryophyta</taxon>
        <taxon>Tracheophyta</taxon>
        <taxon>Spermatophyta</taxon>
        <taxon>Magnoliopsida</taxon>
        <taxon>eudicotyledons</taxon>
        <taxon>Gunneridae</taxon>
        <taxon>Pentapetalae</taxon>
        <taxon>rosids</taxon>
        <taxon>malvids</taxon>
        <taxon>Myrtales</taxon>
        <taxon>Melastomataceae</taxon>
        <taxon>Melastomatoideae</taxon>
        <taxon>Melastomateae</taxon>
        <taxon>Melastoma</taxon>
    </lineage>
</organism>
<dbReference type="EMBL" id="CM042883">
    <property type="protein sequence ID" value="KAI4374086.1"/>
    <property type="molecule type" value="Genomic_DNA"/>
</dbReference>
<protein>
    <submittedName>
        <fullName evidence="1">Uncharacterized protein</fullName>
    </submittedName>
</protein>
<reference evidence="2" key="1">
    <citation type="journal article" date="2023" name="Front. Plant Sci.">
        <title>Chromosomal-level genome assembly of Melastoma candidum provides insights into trichome evolution.</title>
        <authorList>
            <person name="Zhong Y."/>
            <person name="Wu W."/>
            <person name="Sun C."/>
            <person name="Zou P."/>
            <person name="Liu Y."/>
            <person name="Dai S."/>
            <person name="Zhou R."/>
        </authorList>
    </citation>
    <scope>NUCLEOTIDE SEQUENCE [LARGE SCALE GENOMIC DNA]</scope>
</reference>
<dbReference type="Proteomes" id="UP001057402">
    <property type="component" value="Chromosome 4"/>
</dbReference>
<sequence length="483" mass="54693">MAGYQQIQVENSSSSLGRRSGHYNPNVWDYSFLQSLCRRDSVETMKSVATLVEDVKTAFHRAMNMDAELELVDCVARFGISDLFRKEIEDAFVKLRNSAATTSTGNDGNKEDCSEPPLHWRVPWFDVKRQIESYEGRGANLDLLRLAKLNFNHLQAVHQSDLGEVSRWWLDLGLMKDVDFTRDRLVESFLMALGLAHEPRFSQMRKSLAKVIVMVLVIDDVYDLFGSFQELECFTDGVNRWDPAIIEQLPKCLRVCFKAVYNVTHEIAHEIGRENHSNSVVTHLKKAWADFCNAMFVEAKWYSASHVPSLDEYLENAWVSSSGPLILSHAYFLVGDVDPVAVPGLLQKNKDLIYNSSMIIRLCNDLATSEKEHIRGDVPSSVICHMLEANVSEDIARKHIQGLINKAWKNINELCIADGYPSPRSSRACIDVTVNAARVAHRVYQFGDSFGEQDKDIRAQILSIIIKPFTTGLDELEDLCDDI</sequence>
<keyword evidence="2" id="KW-1185">Reference proteome</keyword>
<evidence type="ECO:0000313" key="1">
    <source>
        <dbReference type="EMBL" id="KAI4374086.1"/>
    </source>
</evidence>
<accession>A0ACB9R4R7</accession>
<name>A0ACB9R4R7_9MYRT</name>
<gene>
    <name evidence="1" type="ORF">MLD38_012124</name>
</gene>
<proteinExistence type="predicted"/>